<sequence>MLESPNQTTPESSDGATISRPALPAAGDIVVPFEGACGIAEAGAIRARLLAALSTPDAKRVVVDCRAVTEADLTFLQILLAARAGGQDAGRPVVLAAPASGALASALISGGFAHPDGPEQGWLNPFWSGH</sequence>
<dbReference type="EMBL" id="VWPJ01000016">
    <property type="protein sequence ID" value="KAA5604591.1"/>
    <property type="molecule type" value="Genomic_DNA"/>
</dbReference>
<evidence type="ECO:0000313" key="3">
    <source>
        <dbReference type="Proteomes" id="UP000324065"/>
    </source>
</evidence>
<comment type="caution">
    <text evidence="2">The sequence shown here is derived from an EMBL/GenBank/DDBJ whole genome shotgun (WGS) entry which is preliminary data.</text>
</comment>
<dbReference type="InterPro" id="IPR058548">
    <property type="entry name" value="MlaB-like_STAS"/>
</dbReference>
<reference evidence="2 3" key="1">
    <citation type="submission" date="2019-09" db="EMBL/GenBank/DDBJ databases">
        <title>Genome sequence of Roseospira marina, one of the more divergent members of the non-sulfur purple photosynthetic bacterial family, the Rhodospirillaceae.</title>
        <authorList>
            <person name="Meyer T."/>
            <person name="Kyndt J."/>
        </authorList>
    </citation>
    <scope>NUCLEOTIDE SEQUENCE [LARGE SCALE GENOMIC DNA]</scope>
    <source>
        <strain evidence="2 3">DSM 15113</strain>
    </source>
</reference>
<evidence type="ECO:0000313" key="2">
    <source>
        <dbReference type="EMBL" id="KAA5604591.1"/>
    </source>
</evidence>
<dbReference type="SUPFAM" id="SSF52091">
    <property type="entry name" value="SpoIIaa-like"/>
    <property type="match status" value="1"/>
</dbReference>
<dbReference type="OrthoDB" id="7576888at2"/>
<dbReference type="Proteomes" id="UP000324065">
    <property type="component" value="Unassembled WGS sequence"/>
</dbReference>
<dbReference type="AlphaFoldDB" id="A0A5M6I8S5"/>
<dbReference type="InterPro" id="IPR002645">
    <property type="entry name" value="STAS_dom"/>
</dbReference>
<gene>
    <name evidence="2" type="ORF">F1188_15375</name>
</gene>
<organism evidence="2 3">
    <name type="scientific">Roseospira marina</name>
    <dbReference type="NCBI Taxonomy" id="140057"/>
    <lineage>
        <taxon>Bacteria</taxon>
        <taxon>Pseudomonadati</taxon>
        <taxon>Pseudomonadota</taxon>
        <taxon>Alphaproteobacteria</taxon>
        <taxon>Rhodospirillales</taxon>
        <taxon>Rhodospirillaceae</taxon>
        <taxon>Roseospira</taxon>
    </lineage>
</organism>
<evidence type="ECO:0000259" key="1">
    <source>
        <dbReference type="PROSITE" id="PS50801"/>
    </source>
</evidence>
<protein>
    <submittedName>
        <fullName evidence="2">STAS domain-containing protein</fullName>
    </submittedName>
</protein>
<dbReference type="RefSeq" id="WP_150063329.1">
    <property type="nucleotide sequence ID" value="NZ_JACHII010000013.1"/>
</dbReference>
<keyword evidence="3" id="KW-1185">Reference proteome</keyword>
<proteinExistence type="predicted"/>
<dbReference type="PROSITE" id="PS50801">
    <property type="entry name" value="STAS"/>
    <property type="match status" value="1"/>
</dbReference>
<dbReference type="Gene3D" id="3.30.750.24">
    <property type="entry name" value="STAS domain"/>
    <property type="match status" value="1"/>
</dbReference>
<dbReference type="Pfam" id="PF13466">
    <property type="entry name" value="STAS_2"/>
    <property type="match status" value="1"/>
</dbReference>
<name>A0A5M6I8S5_9PROT</name>
<dbReference type="InterPro" id="IPR036513">
    <property type="entry name" value="STAS_dom_sf"/>
</dbReference>
<accession>A0A5M6I8S5</accession>
<feature type="domain" description="STAS" evidence="1">
    <location>
        <begin position="27"/>
        <end position="130"/>
    </location>
</feature>